<proteinExistence type="predicted"/>
<dbReference type="GO" id="GO:0003677">
    <property type="term" value="F:DNA binding"/>
    <property type="evidence" value="ECO:0007669"/>
    <property type="project" value="UniProtKB-KW"/>
</dbReference>
<organism evidence="3 4">
    <name type="scientific">Microlunatus elymi</name>
    <dbReference type="NCBI Taxonomy" id="2596828"/>
    <lineage>
        <taxon>Bacteria</taxon>
        <taxon>Bacillati</taxon>
        <taxon>Actinomycetota</taxon>
        <taxon>Actinomycetes</taxon>
        <taxon>Propionibacteriales</taxon>
        <taxon>Propionibacteriaceae</taxon>
        <taxon>Microlunatus</taxon>
    </lineage>
</organism>
<dbReference type="KEGG" id="mik:FOE78_03820"/>
<dbReference type="Pfam" id="PF00376">
    <property type="entry name" value="MerR"/>
    <property type="match status" value="1"/>
</dbReference>
<evidence type="ECO:0000256" key="1">
    <source>
        <dbReference type="SAM" id="MobiDB-lite"/>
    </source>
</evidence>
<gene>
    <name evidence="3" type="ORF">FOE78_03820</name>
</gene>
<dbReference type="GO" id="GO:0006355">
    <property type="term" value="P:regulation of DNA-templated transcription"/>
    <property type="evidence" value="ECO:0007669"/>
    <property type="project" value="InterPro"/>
</dbReference>
<evidence type="ECO:0000313" key="3">
    <source>
        <dbReference type="EMBL" id="QDP95157.1"/>
    </source>
</evidence>
<sequence length="74" mass="8506">MVPGGDPPTDWWTTEDVANALGVSASTIRAYLARSQMPTPDRTMGNMRLWRPETIQEWHASRPRKRQAQKRERG</sequence>
<dbReference type="OrthoDB" id="9800864at2"/>
<accession>A0A516PVD4</accession>
<dbReference type="Gene3D" id="1.10.1660.10">
    <property type="match status" value="1"/>
</dbReference>
<dbReference type="RefSeq" id="WP_143985139.1">
    <property type="nucleotide sequence ID" value="NZ_CP041692.1"/>
</dbReference>
<feature type="domain" description="HTH merR-type" evidence="2">
    <location>
        <begin position="13"/>
        <end position="49"/>
    </location>
</feature>
<feature type="region of interest" description="Disordered" evidence="1">
    <location>
        <begin position="55"/>
        <end position="74"/>
    </location>
</feature>
<dbReference type="SUPFAM" id="SSF46955">
    <property type="entry name" value="Putative DNA-binding domain"/>
    <property type="match status" value="1"/>
</dbReference>
<keyword evidence="3" id="KW-0238">DNA-binding</keyword>
<evidence type="ECO:0000313" key="4">
    <source>
        <dbReference type="Proteomes" id="UP000319263"/>
    </source>
</evidence>
<evidence type="ECO:0000259" key="2">
    <source>
        <dbReference type="Pfam" id="PF00376"/>
    </source>
</evidence>
<dbReference type="AlphaFoldDB" id="A0A516PVD4"/>
<name>A0A516PVD4_9ACTN</name>
<dbReference type="EMBL" id="CP041692">
    <property type="protein sequence ID" value="QDP95157.1"/>
    <property type="molecule type" value="Genomic_DNA"/>
</dbReference>
<dbReference type="InterPro" id="IPR009061">
    <property type="entry name" value="DNA-bd_dom_put_sf"/>
</dbReference>
<protein>
    <submittedName>
        <fullName evidence="3">MerR family DNA-binding transcriptional regulator</fullName>
    </submittedName>
</protein>
<dbReference type="InterPro" id="IPR000551">
    <property type="entry name" value="MerR-type_HTH_dom"/>
</dbReference>
<reference evidence="3 4" key="1">
    <citation type="submission" date="2019-07" db="EMBL/GenBank/DDBJ databases">
        <title>Microlunatus dokdonensis sp. nov. isolated from the rhizospheric soil of the wild plant Elymus tsukushiensis.</title>
        <authorList>
            <person name="Ghim S.-Y."/>
            <person name="Hwang Y.-J."/>
            <person name="Son J.-S."/>
            <person name="Shin J.-H."/>
        </authorList>
    </citation>
    <scope>NUCLEOTIDE SEQUENCE [LARGE SCALE GENOMIC DNA]</scope>
    <source>
        <strain evidence="3 4">KUDC0627</strain>
    </source>
</reference>
<dbReference type="Proteomes" id="UP000319263">
    <property type="component" value="Chromosome"/>
</dbReference>
<keyword evidence="4" id="KW-1185">Reference proteome</keyword>